<sequence length="374" mass="41540">MQLAAETQGDEDDDLHLSDVEGDDADEISLASDLDDEDMEEVEQKQRELAPKKKKEIEGQDSALLVELEGKDEKKERETNLWFSKGIFSEINLEGDAESELRQTEWLQKKQTSKKRKAEDEIVAEGEEEKTATPEEAGPSKEAENDTDSDSDDSSDDEKEINKMKQVTRGVGGTSAGTSVEANEEDFQVVPVESISKKHRILDAEGLALGSMIATSKKRARDMDQSRFDMWHDYMNLGRVLERLRDSTRDDGGLTHTKGPEKEAASSWSLVRNTSRRGERKDSTESGSVSSQSDTSCSTGTPPGCCRFCKQNGESVTVYRSHRLKSDEGKVICPILWNYTCPLCGASGDKAHTRRYCPQRDAGEAARVVPGSRF</sequence>
<organism evidence="1 2">
    <name type="scientific">Chaenocephalus aceratus</name>
    <name type="common">Blackfin icefish</name>
    <name type="synonym">Chaenichthys aceratus</name>
    <dbReference type="NCBI Taxonomy" id="36190"/>
    <lineage>
        <taxon>Eukaryota</taxon>
        <taxon>Metazoa</taxon>
        <taxon>Chordata</taxon>
        <taxon>Craniata</taxon>
        <taxon>Vertebrata</taxon>
        <taxon>Euteleostomi</taxon>
        <taxon>Actinopterygii</taxon>
        <taxon>Neopterygii</taxon>
        <taxon>Teleostei</taxon>
        <taxon>Neoteleostei</taxon>
        <taxon>Acanthomorphata</taxon>
        <taxon>Eupercaria</taxon>
        <taxon>Perciformes</taxon>
        <taxon>Notothenioidei</taxon>
        <taxon>Channichthyidae</taxon>
        <taxon>Chaenocephalus</taxon>
    </lineage>
</organism>
<dbReference type="Proteomes" id="UP001057452">
    <property type="component" value="Chromosome 20"/>
</dbReference>
<name>A0ACB9W0T4_CHAAC</name>
<reference evidence="1" key="1">
    <citation type="submission" date="2022-05" db="EMBL/GenBank/DDBJ databases">
        <title>Chromosome-level genome of Chaenocephalus aceratus.</title>
        <authorList>
            <person name="Park H."/>
        </authorList>
    </citation>
    <scope>NUCLEOTIDE SEQUENCE</scope>
    <source>
        <strain evidence="1">KU_202001</strain>
    </source>
</reference>
<gene>
    <name evidence="1" type="ORF">KUCAC02_017290</name>
</gene>
<evidence type="ECO:0000313" key="2">
    <source>
        <dbReference type="Proteomes" id="UP001057452"/>
    </source>
</evidence>
<accession>A0ACB9W0T4</accession>
<comment type="caution">
    <text evidence="1">The sequence shown here is derived from an EMBL/GenBank/DDBJ whole genome shotgun (WGS) entry which is preliminary data.</text>
</comment>
<proteinExistence type="predicted"/>
<evidence type="ECO:0000313" key="1">
    <source>
        <dbReference type="EMBL" id="KAI4806465.1"/>
    </source>
</evidence>
<dbReference type="EMBL" id="CM043804">
    <property type="protein sequence ID" value="KAI4806465.1"/>
    <property type="molecule type" value="Genomic_DNA"/>
</dbReference>
<keyword evidence="2" id="KW-1185">Reference proteome</keyword>
<protein>
    <submittedName>
        <fullName evidence="1">Uncharacterized protein</fullName>
    </submittedName>
</protein>